<organism evidence="2">
    <name type="scientific">Solanum chilense</name>
    <name type="common">Tomato</name>
    <name type="synonym">Lycopersicon chilense</name>
    <dbReference type="NCBI Taxonomy" id="4083"/>
    <lineage>
        <taxon>Eukaryota</taxon>
        <taxon>Viridiplantae</taxon>
        <taxon>Streptophyta</taxon>
        <taxon>Embryophyta</taxon>
        <taxon>Tracheophyta</taxon>
        <taxon>Spermatophyta</taxon>
        <taxon>Magnoliopsida</taxon>
        <taxon>eudicotyledons</taxon>
        <taxon>Gunneridae</taxon>
        <taxon>Pentapetalae</taxon>
        <taxon>asterids</taxon>
        <taxon>lamiids</taxon>
        <taxon>Solanales</taxon>
        <taxon>Solanaceae</taxon>
        <taxon>Solanoideae</taxon>
        <taxon>Solaneae</taxon>
        <taxon>Solanum</taxon>
        <taxon>Solanum subgen. Lycopersicon</taxon>
    </lineage>
</organism>
<dbReference type="EMBL" id="RXGB01002383">
    <property type="protein sequence ID" value="TMW95325.1"/>
    <property type="molecule type" value="Genomic_DNA"/>
</dbReference>
<accession>A0A6N2BKQ0</accession>
<comment type="caution">
    <text evidence="2">The sequence shown here is derived from an EMBL/GenBank/DDBJ whole genome shotgun (WGS) entry which is preliminary data.</text>
</comment>
<evidence type="ECO:0000256" key="1">
    <source>
        <dbReference type="SAM" id="MobiDB-lite"/>
    </source>
</evidence>
<proteinExistence type="predicted"/>
<gene>
    <name evidence="2" type="ORF">EJD97_009077</name>
</gene>
<name>A0A6N2BKQ0_SOLCI</name>
<sequence>MRGLMTTKLLNKTIKSLHLKKVLWVPPPINNEEIRESFLNLAQTMNFKDNVVTSQVQAMTTQVNREVGPRVPNHASTMASRFRDFTRINPHIFFGSNVDEDPQDIFNLVEDSRLRRKNRKAKRDKSSEGGSSKRRLEIQDKPKVKKRFFNQVPSIFPKAHDNREKVELAADQLKDMALDVERCPSTRRISHYLGRSSDCIPGKERTDAQPRPNPTAAAEPPKRNLFYALKGSTMSFVTPLVASKCDSLPDI</sequence>
<evidence type="ECO:0000313" key="2">
    <source>
        <dbReference type="EMBL" id="TMW95325.1"/>
    </source>
</evidence>
<dbReference type="AlphaFoldDB" id="A0A6N2BKQ0"/>
<protein>
    <submittedName>
        <fullName evidence="2">Uncharacterized protein</fullName>
    </submittedName>
</protein>
<reference evidence="2" key="1">
    <citation type="submission" date="2019-05" db="EMBL/GenBank/DDBJ databases">
        <title>The de novo reference genome and transcriptome assemblies of the wild tomato species Solanum chilense.</title>
        <authorList>
            <person name="Stam R."/>
            <person name="Nosenko T."/>
            <person name="Hoerger A.C."/>
            <person name="Stephan W."/>
            <person name="Seidel M.A."/>
            <person name="Kuhn J.M.M."/>
            <person name="Haberer G."/>
            <person name="Tellier A."/>
        </authorList>
    </citation>
    <scope>NUCLEOTIDE SEQUENCE</scope>
    <source>
        <tissue evidence="2">Mature leaves</tissue>
    </source>
</reference>
<feature type="region of interest" description="Disordered" evidence="1">
    <location>
        <begin position="115"/>
        <end position="142"/>
    </location>
</feature>
<feature type="region of interest" description="Disordered" evidence="1">
    <location>
        <begin position="194"/>
        <end position="222"/>
    </location>
</feature>